<organism evidence="5 6">
    <name type="scientific">Roseococcus suduntuyensis</name>
    <dbReference type="NCBI Taxonomy" id="455361"/>
    <lineage>
        <taxon>Bacteria</taxon>
        <taxon>Pseudomonadati</taxon>
        <taxon>Pseudomonadota</taxon>
        <taxon>Alphaproteobacteria</taxon>
        <taxon>Acetobacterales</taxon>
        <taxon>Roseomonadaceae</taxon>
        <taxon>Roseococcus</taxon>
    </lineage>
</organism>
<dbReference type="InterPro" id="IPR028081">
    <property type="entry name" value="Leu-bd"/>
</dbReference>
<evidence type="ECO:0000313" key="6">
    <source>
        <dbReference type="Proteomes" id="UP000553193"/>
    </source>
</evidence>
<dbReference type="PANTHER" id="PTHR30483">
    <property type="entry name" value="LEUCINE-SPECIFIC-BINDING PROTEIN"/>
    <property type="match status" value="1"/>
</dbReference>
<dbReference type="InterPro" id="IPR006311">
    <property type="entry name" value="TAT_signal"/>
</dbReference>
<dbReference type="InterPro" id="IPR051010">
    <property type="entry name" value="BCAA_transport"/>
</dbReference>
<comment type="caution">
    <text evidence="5">The sequence shown here is derived from an EMBL/GenBank/DDBJ whole genome shotgun (WGS) entry which is preliminary data.</text>
</comment>
<reference evidence="5 6" key="1">
    <citation type="submission" date="2020-08" db="EMBL/GenBank/DDBJ databases">
        <title>Genomic Encyclopedia of Type Strains, Phase IV (KMG-IV): sequencing the most valuable type-strain genomes for metagenomic binning, comparative biology and taxonomic classification.</title>
        <authorList>
            <person name="Goeker M."/>
        </authorList>
    </citation>
    <scope>NUCLEOTIDE SEQUENCE [LARGE SCALE GENOMIC DNA]</scope>
    <source>
        <strain evidence="5 6">DSM 19979</strain>
    </source>
</reference>
<keyword evidence="3" id="KW-0813">Transport</keyword>
<dbReference type="AlphaFoldDB" id="A0A840AI44"/>
<name>A0A840AI44_9PROT</name>
<dbReference type="PANTHER" id="PTHR30483:SF6">
    <property type="entry name" value="PERIPLASMIC BINDING PROTEIN OF ABC TRANSPORTER FOR NATURAL AMINO ACIDS"/>
    <property type="match status" value="1"/>
</dbReference>
<evidence type="ECO:0000256" key="2">
    <source>
        <dbReference type="ARBA" id="ARBA00022729"/>
    </source>
</evidence>
<keyword evidence="3" id="KW-0029">Amino-acid transport</keyword>
<dbReference type="Proteomes" id="UP000553193">
    <property type="component" value="Unassembled WGS sequence"/>
</dbReference>
<dbReference type="PROSITE" id="PS51318">
    <property type="entry name" value="TAT"/>
    <property type="match status" value="1"/>
</dbReference>
<dbReference type="InterPro" id="IPR028082">
    <property type="entry name" value="Peripla_BP_I"/>
</dbReference>
<evidence type="ECO:0000259" key="4">
    <source>
        <dbReference type="Pfam" id="PF13458"/>
    </source>
</evidence>
<evidence type="ECO:0000313" key="5">
    <source>
        <dbReference type="EMBL" id="MBB3899824.1"/>
    </source>
</evidence>
<evidence type="ECO:0000256" key="3">
    <source>
        <dbReference type="ARBA" id="ARBA00022970"/>
    </source>
</evidence>
<dbReference type="RefSeq" id="WP_184385928.1">
    <property type="nucleotide sequence ID" value="NZ_JACIDJ010000006.1"/>
</dbReference>
<dbReference type="SUPFAM" id="SSF53822">
    <property type="entry name" value="Periplasmic binding protein-like I"/>
    <property type="match status" value="1"/>
</dbReference>
<sequence length="407" mass="44026">MAFQESGHKTGTSRRGLLLASGAGVLATPLAAPALHAQAAPIKVGVVAVQTGPQAALGTQLRDGWTMGLRHLNNQLGGRAVETLVIDDELRPDVAVTKVRAALERDRVDFVVGVVFSNILQAIMRPVTESGTFLISSNAGPSTFAGRGCSPFFFNTSYNNDQVHSVMGQAAQDLGYRRVFLMTPNYQAGRDAMAGFKSRFQGEVLDEVYVPLTQLDFSAELARIASLRPDAIFTFMPGGLGVNLVRQYRQAGLANIPFLSTFTVDEATLPAQGEAALGFYSGANWAPNMDNAQNTRFVRDFEAAFNYVPATYAAQSYDTAMLLDSAVRKVGGNLGDKNALRAAIAAADFTSVRGGFRFGANQYPVQDFWLCQVVRRPDGKFQTQTVRRVLEANVDPWAAQCRMPARI</sequence>
<keyword evidence="2" id="KW-0732">Signal</keyword>
<gene>
    <name evidence="5" type="ORF">GGQ83_003284</name>
</gene>
<dbReference type="EMBL" id="JACIDJ010000006">
    <property type="protein sequence ID" value="MBB3899824.1"/>
    <property type="molecule type" value="Genomic_DNA"/>
</dbReference>
<dbReference type="Gene3D" id="3.40.50.2300">
    <property type="match status" value="2"/>
</dbReference>
<protein>
    <submittedName>
        <fullName evidence="5">Branched-chain amino acid transport system substrate-binding protein</fullName>
    </submittedName>
</protein>
<accession>A0A840AI44</accession>
<evidence type="ECO:0000256" key="1">
    <source>
        <dbReference type="ARBA" id="ARBA00010062"/>
    </source>
</evidence>
<dbReference type="GO" id="GO:0006865">
    <property type="term" value="P:amino acid transport"/>
    <property type="evidence" value="ECO:0007669"/>
    <property type="project" value="UniProtKB-KW"/>
</dbReference>
<dbReference type="Pfam" id="PF13458">
    <property type="entry name" value="Peripla_BP_6"/>
    <property type="match status" value="1"/>
</dbReference>
<dbReference type="CDD" id="cd06359">
    <property type="entry name" value="PBP1_Nba-like"/>
    <property type="match status" value="1"/>
</dbReference>
<proteinExistence type="inferred from homology"/>
<keyword evidence="6" id="KW-1185">Reference proteome</keyword>
<feature type="domain" description="Leucine-binding protein" evidence="4">
    <location>
        <begin position="41"/>
        <end position="374"/>
    </location>
</feature>
<comment type="similarity">
    <text evidence="1">Belongs to the leucine-binding protein family.</text>
</comment>